<dbReference type="InterPro" id="IPR042566">
    <property type="entry name" value="L1_C"/>
</dbReference>
<protein>
    <submittedName>
        <fullName evidence="1">Uncharacterized protein</fullName>
    </submittedName>
</protein>
<reference evidence="1 2" key="1">
    <citation type="submission" date="2021-07" db="EMBL/GenBank/DDBJ databases">
        <authorList>
            <person name="Palmer J.M."/>
        </authorList>
    </citation>
    <scope>NUCLEOTIDE SEQUENCE [LARGE SCALE GENOMIC DNA]</scope>
    <source>
        <strain evidence="1 2">AT_MEX2019</strain>
        <tissue evidence="1">Muscle</tissue>
    </source>
</reference>
<sequence>MVTLHRQRFLYAARDKGKVKLGDHELSFYQDFSAEVVTQRQTSANACKRMRDAGIKYAFLYPAVIQVFPPKGKLISLTTMREVNDYIRGALLRVIDFSDLYKLYSLGALFYFMVCGVEMFRHPSLRLLFCLDAVLFSFAKTVFVYQTQMIVWYSGRTDSAQV</sequence>
<dbReference type="Gene3D" id="3.30.250.20">
    <property type="entry name" value="L1 transposable element, C-terminal domain"/>
    <property type="match status" value="1"/>
</dbReference>
<dbReference type="Proteomes" id="UP001345963">
    <property type="component" value="Unassembled WGS sequence"/>
</dbReference>
<accession>A0ABU7CE29</accession>
<dbReference type="EMBL" id="JAHUTI010089733">
    <property type="protein sequence ID" value="MED6261197.1"/>
    <property type="molecule type" value="Genomic_DNA"/>
</dbReference>
<keyword evidence="2" id="KW-1185">Reference proteome</keyword>
<comment type="caution">
    <text evidence="1">The sequence shown here is derived from an EMBL/GenBank/DDBJ whole genome shotgun (WGS) entry which is preliminary data.</text>
</comment>
<organism evidence="1 2">
    <name type="scientific">Ataeniobius toweri</name>
    <dbReference type="NCBI Taxonomy" id="208326"/>
    <lineage>
        <taxon>Eukaryota</taxon>
        <taxon>Metazoa</taxon>
        <taxon>Chordata</taxon>
        <taxon>Craniata</taxon>
        <taxon>Vertebrata</taxon>
        <taxon>Euteleostomi</taxon>
        <taxon>Actinopterygii</taxon>
        <taxon>Neopterygii</taxon>
        <taxon>Teleostei</taxon>
        <taxon>Neoteleostei</taxon>
        <taxon>Acanthomorphata</taxon>
        <taxon>Ovalentaria</taxon>
        <taxon>Atherinomorphae</taxon>
        <taxon>Cyprinodontiformes</taxon>
        <taxon>Goodeidae</taxon>
        <taxon>Ataeniobius</taxon>
    </lineage>
</organism>
<gene>
    <name evidence="1" type="ORF">ATANTOWER_002191</name>
</gene>
<name>A0ABU7CE29_9TELE</name>
<proteinExistence type="predicted"/>
<evidence type="ECO:0000313" key="2">
    <source>
        <dbReference type="Proteomes" id="UP001345963"/>
    </source>
</evidence>
<evidence type="ECO:0000313" key="1">
    <source>
        <dbReference type="EMBL" id="MED6261197.1"/>
    </source>
</evidence>